<sequence>MCLKFLAGAVVLVVVARSSVRAQDPNPCAHYNSDNDRLFRMIYDETIKLRQNISQLADELQIIDHEGLETGRITQLRNIPYPTELPECHSQEEFGELMESVQARLADSIQALKALKVDMHTELELEREFYNFESEANQLRDAIHCYLYRTSVWDLPAYTSYRMIDSQFDLPSYHTVEEMHFRNKHFANELHKYLRKTHESALSCYGHRSKRERATWIERELEKRAREILQSQLEPDAVELVSKRGWAPTWEDDLALGGEAYLPETKRDWAPNWEDDLALGGEAYLPETKRDWAPNWEDDLALGGEAYLPETKRDWAPNWEDDLALGGEAYLPETKREWAPNREDDLALGGEAYLPETKRDWAPNWEDDLVLGGEAYLPETKRDWAPNWEDDLALGGEAYLPETKRDWAPTWEDDLALGGEAYLPKTKRDWATSYRFEDNVADQDQERLDQALTPQDTPQEVRYSQEDLEMAWHLLFGPVEEPKKRSAHASSWLANL</sequence>
<evidence type="ECO:0000313" key="2">
    <source>
        <dbReference type="EnsemblMetazoa" id="XP_038061826.1"/>
    </source>
</evidence>
<dbReference type="Proteomes" id="UP000887568">
    <property type="component" value="Unplaced"/>
</dbReference>
<dbReference type="EnsemblMetazoa" id="XM_038205898.1">
    <property type="protein sequence ID" value="XP_038061826.1"/>
    <property type="gene ID" value="LOC119732407"/>
</dbReference>
<keyword evidence="3" id="KW-1185">Reference proteome</keyword>
<dbReference type="RefSeq" id="XP_038061826.1">
    <property type="nucleotide sequence ID" value="XM_038205898.1"/>
</dbReference>
<name>A0A914AEB1_PATMI</name>
<reference evidence="2" key="1">
    <citation type="submission" date="2022-11" db="UniProtKB">
        <authorList>
            <consortium name="EnsemblMetazoa"/>
        </authorList>
    </citation>
    <scope>IDENTIFICATION</scope>
</reference>
<protein>
    <submittedName>
        <fullName evidence="2">Uncharacterized protein</fullName>
    </submittedName>
</protein>
<keyword evidence="1" id="KW-0732">Signal</keyword>
<proteinExistence type="predicted"/>
<evidence type="ECO:0000313" key="3">
    <source>
        <dbReference type="Proteomes" id="UP000887568"/>
    </source>
</evidence>
<feature type="signal peptide" evidence="1">
    <location>
        <begin position="1"/>
        <end position="22"/>
    </location>
</feature>
<evidence type="ECO:0000256" key="1">
    <source>
        <dbReference type="SAM" id="SignalP"/>
    </source>
</evidence>
<organism evidence="2 3">
    <name type="scientific">Patiria miniata</name>
    <name type="common">Bat star</name>
    <name type="synonym">Asterina miniata</name>
    <dbReference type="NCBI Taxonomy" id="46514"/>
    <lineage>
        <taxon>Eukaryota</taxon>
        <taxon>Metazoa</taxon>
        <taxon>Echinodermata</taxon>
        <taxon>Eleutherozoa</taxon>
        <taxon>Asterozoa</taxon>
        <taxon>Asteroidea</taxon>
        <taxon>Valvatacea</taxon>
        <taxon>Valvatida</taxon>
        <taxon>Asterinidae</taxon>
        <taxon>Patiria</taxon>
    </lineage>
</organism>
<dbReference type="GeneID" id="119732407"/>
<dbReference type="AlphaFoldDB" id="A0A914AEB1"/>
<feature type="chain" id="PRO_5037019063" evidence="1">
    <location>
        <begin position="23"/>
        <end position="496"/>
    </location>
</feature>
<accession>A0A914AEB1</accession>